<dbReference type="PROSITE" id="PS00455">
    <property type="entry name" value="AMP_BINDING"/>
    <property type="match status" value="1"/>
</dbReference>
<dbReference type="GO" id="GO:0031957">
    <property type="term" value="F:very long-chain fatty acid-CoA ligase activity"/>
    <property type="evidence" value="ECO:0007669"/>
    <property type="project" value="EnsemblFungi"/>
</dbReference>
<reference evidence="4 5" key="1">
    <citation type="journal article" date="2004" name="Science">
        <title>The Ashbya gossypii genome as a tool for mapping the ancient Saccharomyces cerevisiae genome.</title>
        <authorList>
            <person name="Dietrich F.S."/>
            <person name="Voegeli S."/>
            <person name="Brachat S."/>
            <person name="Lerch A."/>
            <person name="Gates K."/>
            <person name="Steiner S."/>
            <person name="Mohr C."/>
            <person name="Pohlmann R."/>
            <person name="Luedi P."/>
            <person name="Choi S."/>
            <person name="Wing R.A."/>
            <person name="Flavier A."/>
            <person name="Gaffney T.D."/>
            <person name="Philippsen P."/>
        </authorList>
    </citation>
    <scope>NUCLEOTIDE SEQUENCE [LARGE SCALE GENOMIC DNA]</scope>
    <source>
        <strain evidence="5">ATCC 10895 / CBS 109.51 / FGSC 9923 / NRRL Y-1056</strain>
    </source>
</reference>
<keyword evidence="2" id="KW-0067">ATP-binding</keyword>
<dbReference type="eggNOG" id="KOG1256">
    <property type="taxonomic scope" value="Eukaryota"/>
</dbReference>
<evidence type="ECO:0000256" key="2">
    <source>
        <dbReference type="ARBA" id="ARBA00022840"/>
    </source>
</evidence>
<accession>Q75A66</accession>
<evidence type="ECO:0000256" key="1">
    <source>
        <dbReference type="ARBA" id="ARBA00022741"/>
    </source>
</evidence>
<dbReference type="GO" id="GO:0015916">
    <property type="term" value="P:fatty-acyl-CoA transport"/>
    <property type="evidence" value="ECO:0007669"/>
    <property type="project" value="EnsemblFungi"/>
</dbReference>
<dbReference type="GO" id="GO:0005783">
    <property type="term" value="C:endoplasmic reticulum"/>
    <property type="evidence" value="ECO:0000318"/>
    <property type="project" value="GO_Central"/>
</dbReference>
<dbReference type="HOGENOM" id="CLU_000022_45_4_1"/>
<dbReference type="GO" id="GO:0031956">
    <property type="term" value="F:medium-chain fatty acid-CoA ligase activity"/>
    <property type="evidence" value="ECO:0007669"/>
    <property type="project" value="EnsemblFungi"/>
</dbReference>
<dbReference type="Gene3D" id="3.40.50.12780">
    <property type="entry name" value="N-terminal domain of ligase-like"/>
    <property type="match status" value="1"/>
</dbReference>
<keyword evidence="5" id="KW-1185">Reference proteome</keyword>
<evidence type="ECO:0000313" key="4">
    <source>
        <dbReference type="EMBL" id="AAS51972.1"/>
    </source>
</evidence>
<dbReference type="EMBL" id="AE016817">
    <property type="protein sequence ID" value="AAS51972.1"/>
    <property type="molecule type" value="Genomic_DNA"/>
</dbReference>
<dbReference type="GO" id="GO:0005777">
    <property type="term" value="C:peroxisome"/>
    <property type="evidence" value="ECO:0007669"/>
    <property type="project" value="EnsemblFungi"/>
</dbReference>
<sequence>MSNETEVNRYPGMGPISLVEVIRTDARFAELWKRLSLFQQGSVEFYKELYDNMPLFAGMDGMALSAPVPGSGKKGYSPVFRNVLVPEGKLLSAIDEGVDTGYHVFKLSARMYPDNHCLGMRAYDEATGKWLDEYRWETYSQVERRAENLGAGLLSVVNVKRSKPLDTNDFIVAMMSANSKEWVLTDLACQTFSLVNTALYETLGPNTSEYIMNLTESPVVVVSKPNLLRIFALASKLRALNTIVIMDDMDLQEVDRLASLLPVTKNAKGETISVLTLRQVEKIGELNNIAPIPPSPDSFHTISFTSGTTSLPKGVQLTHRAYCAALAFACSHVRCEPNKQRYALCLLPLTHIYQRQMTGLNLMHAFGIGFLHKPNPDLFIEAMCVLRPAMVSLVPRVLTKLEAGIKNSIQGADVSTFKRKLAKTVIDAKDKRFSAVSGPDDSYMNRFIYRKIFVDKIRDKLGFTNVPLVTTGSAPISPETLRFIQCAMDIGILQGYGLTETFGGNFLSVPYETDCGSCGPPAMTTEVRLRDVPGMSYNAEKDHMGEVVVRSQQQFERYYKMPEKTAEVLDKDGWFSTGDVGYIDKKGRLFITDRVKNIFKLSQGEYIAPEKVENCYLSSCPFITQIFVHGNSLNNYLVGVVGIDVVPFKAILDSRTSKWSKLPLEEVIPTINKDPALKQLTLKIINSFVTAELQGFEKIGNLYADVEPLSVDGETLTPTFKVKREVCTKVFKDILSSLYDEGHILKAGKL</sequence>
<dbReference type="GO" id="GO:0004467">
    <property type="term" value="F:long-chain fatty acid-CoA ligase activity"/>
    <property type="evidence" value="ECO:0000318"/>
    <property type="project" value="GO_Central"/>
</dbReference>
<evidence type="ECO:0000259" key="3">
    <source>
        <dbReference type="Pfam" id="PF00501"/>
    </source>
</evidence>
<dbReference type="Proteomes" id="UP000000591">
    <property type="component" value="Chromosome IV"/>
</dbReference>
<dbReference type="InParanoid" id="Q75A66"/>
<keyword evidence="1" id="KW-0547">Nucleotide-binding</keyword>
<dbReference type="GO" id="GO:0016020">
    <property type="term" value="C:membrane"/>
    <property type="evidence" value="ECO:0000318"/>
    <property type="project" value="GO_Central"/>
</dbReference>
<proteinExistence type="predicted"/>
<dbReference type="GO" id="GO:0006635">
    <property type="term" value="P:fatty acid beta-oxidation"/>
    <property type="evidence" value="ECO:0007669"/>
    <property type="project" value="EnsemblFungi"/>
</dbReference>
<dbReference type="OrthoDB" id="1700726at2759"/>
<dbReference type="AlphaFoldDB" id="Q75A66"/>
<dbReference type="SUPFAM" id="SSF56801">
    <property type="entry name" value="Acetyl-CoA synthetase-like"/>
    <property type="match status" value="1"/>
</dbReference>
<dbReference type="PANTHER" id="PTHR43272">
    <property type="entry name" value="LONG-CHAIN-FATTY-ACID--COA LIGASE"/>
    <property type="match status" value="1"/>
</dbReference>
<dbReference type="STRING" id="284811.Q75A66"/>
<dbReference type="InterPro" id="IPR042099">
    <property type="entry name" value="ANL_N_sf"/>
</dbReference>
<dbReference type="InterPro" id="IPR000873">
    <property type="entry name" value="AMP-dep_synth/lig_dom"/>
</dbReference>
<dbReference type="OMA" id="WYHSIGL"/>
<dbReference type="PANTHER" id="PTHR43272:SF33">
    <property type="entry name" value="AMP-BINDING DOMAIN-CONTAINING PROTEIN-RELATED"/>
    <property type="match status" value="1"/>
</dbReference>
<dbReference type="FunCoup" id="Q75A66">
    <property type="interactions" value="292"/>
</dbReference>
<dbReference type="GO" id="GO:0005524">
    <property type="term" value="F:ATP binding"/>
    <property type="evidence" value="ECO:0007669"/>
    <property type="project" value="UniProtKB-KW"/>
</dbReference>
<dbReference type="KEGG" id="ago:AGOS_ADR052W"/>
<protein>
    <submittedName>
        <fullName evidence="4">ADR052Wp</fullName>
    </submittedName>
</protein>
<dbReference type="InterPro" id="IPR020845">
    <property type="entry name" value="AMP-binding_CS"/>
</dbReference>
<organism evidence="4 5">
    <name type="scientific">Eremothecium gossypii (strain ATCC 10895 / CBS 109.51 / FGSC 9923 / NRRL Y-1056)</name>
    <name type="common">Yeast</name>
    <name type="synonym">Ashbya gossypii</name>
    <dbReference type="NCBI Taxonomy" id="284811"/>
    <lineage>
        <taxon>Eukaryota</taxon>
        <taxon>Fungi</taxon>
        <taxon>Dikarya</taxon>
        <taxon>Ascomycota</taxon>
        <taxon>Saccharomycotina</taxon>
        <taxon>Saccharomycetes</taxon>
        <taxon>Saccharomycetales</taxon>
        <taxon>Saccharomycetaceae</taxon>
        <taxon>Eremothecium</taxon>
    </lineage>
</organism>
<dbReference type="GO" id="GO:0001676">
    <property type="term" value="P:long-chain fatty acid metabolic process"/>
    <property type="evidence" value="ECO:0000318"/>
    <property type="project" value="GO_Central"/>
</dbReference>
<reference evidence="5" key="2">
    <citation type="journal article" date="2013" name="G3 (Bethesda)">
        <title>Genomes of Ashbya fungi isolated from insects reveal four mating-type loci, numerous translocations, lack of transposons, and distinct gene duplications.</title>
        <authorList>
            <person name="Dietrich F.S."/>
            <person name="Voegeli S."/>
            <person name="Kuo S."/>
            <person name="Philippsen P."/>
        </authorList>
    </citation>
    <scope>GENOME REANNOTATION</scope>
    <source>
        <strain evidence="5">ATCC 10895 / CBS 109.51 / FGSC 9923 / NRRL Y-1056</strain>
    </source>
</reference>
<gene>
    <name evidence="4" type="ORF">AGOS_ADR052W</name>
</gene>
<evidence type="ECO:0000313" key="5">
    <source>
        <dbReference type="Proteomes" id="UP000000591"/>
    </source>
</evidence>
<feature type="domain" description="AMP-dependent synthetase/ligase" evidence="3">
    <location>
        <begin position="109"/>
        <end position="559"/>
    </location>
</feature>
<dbReference type="GO" id="GO:0015910">
    <property type="term" value="P:long-chain fatty acid import into peroxisome"/>
    <property type="evidence" value="ECO:0007669"/>
    <property type="project" value="EnsemblFungi"/>
</dbReference>
<dbReference type="GO" id="GO:0042760">
    <property type="term" value="P:very long-chain fatty acid catabolic process"/>
    <property type="evidence" value="ECO:0007669"/>
    <property type="project" value="EnsemblFungi"/>
</dbReference>
<dbReference type="GeneID" id="4620297"/>
<dbReference type="Pfam" id="PF00501">
    <property type="entry name" value="AMP-binding"/>
    <property type="match status" value="1"/>
</dbReference>
<dbReference type="RefSeq" id="NP_984148.1">
    <property type="nucleotide sequence ID" value="NM_209501.1"/>
</dbReference>
<name>Q75A66_EREGS</name>